<proteinExistence type="predicted"/>
<organism evidence="2 3">
    <name type="scientific">Labrys neptuniae</name>
    <dbReference type="NCBI Taxonomy" id="376174"/>
    <lineage>
        <taxon>Bacteria</taxon>
        <taxon>Pseudomonadati</taxon>
        <taxon>Pseudomonadota</taxon>
        <taxon>Alphaproteobacteria</taxon>
        <taxon>Hyphomicrobiales</taxon>
        <taxon>Xanthobacteraceae</taxon>
        <taxon>Labrys</taxon>
    </lineage>
</organism>
<name>A0ABV3PG10_9HYPH</name>
<reference evidence="2 3" key="1">
    <citation type="submission" date="2024-07" db="EMBL/GenBank/DDBJ databases">
        <title>Description of Labrys sedimenti sp. nov., isolated from a diclofenac-degrading enrichment culture.</title>
        <authorList>
            <person name="Tancsics A."/>
            <person name="Csepanyi A."/>
        </authorList>
    </citation>
    <scope>NUCLEOTIDE SEQUENCE [LARGE SCALE GENOMIC DNA]</scope>
    <source>
        <strain evidence="2 3">LMG 23578</strain>
    </source>
</reference>
<dbReference type="EMBL" id="JBFNQD010000001">
    <property type="protein sequence ID" value="MEW9304548.1"/>
    <property type="molecule type" value="Genomic_DNA"/>
</dbReference>
<dbReference type="RefSeq" id="WP_367622906.1">
    <property type="nucleotide sequence ID" value="NZ_JBFNQD010000001.1"/>
</dbReference>
<sequence length="191" mass="20637">MAFIVEDGTGLANSNSYVSVADADSYFADRGVTTWTGADAVKQGALVRATSFIDVTFRQRFTGYRGKRHQQALEWPRIGAYYDNGMPQVPPDGFFYGIGYRLYEYEPIDPATIPKELKNATCEAALRELAGAGSLTPDLDSNGAVKRERAGDTEREYIGGASLARTYPGIFAAISGLLGNDYGLAARAVRG</sequence>
<evidence type="ECO:0000313" key="2">
    <source>
        <dbReference type="EMBL" id="MEW9304548.1"/>
    </source>
</evidence>
<evidence type="ECO:0000259" key="1">
    <source>
        <dbReference type="Pfam" id="PF20557"/>
    </source>
</evidence>
<comment type="caution">
    <text evidence="2">The sequence shown here is derived from an EMBL/GenBank/DDBJ whole genome shotgun (WGS) entry which is preliminary data.</text>
</comment>
<feature type="domain" description="Putative DnaT-like" evidence="1">
    <location>
        <begin position="1"/>
        <end position="84"/>
    </location>
</feature>
<dbReference type="Pfam" id="PF20557">
    <property type="entry name" value="DnaT_2"/>
    <property type="match status" value="2"/>
</dbReference>
<feature type="domain" description="Putative DnaT-like" evidence="1">
    <location>
        <begin position="105"/>
        <end position="191"/>
    </location>
</feature>
<protein>
    <submittedName>
        <fullName evidence="2">DnaT-like ssDNA-binding protein</fullName>
    </submittedName>
</protein>
<keyword evidence="3" id="KW-1185">Reference proteome</keyword>
<dbReference type="Proteomes" id="UP001555786">
    <property type="component" value="Unassembled WGS sequence"/>
</dbReference>
<dbReference type="InterPro" id="IPR046787">
    <property type="entry name" value="DnaT_2"/>
</dbReference>
<accession>A0ABV3PG10</accession>
<evidence type="ECO:0000313" key="3">
    <source>
        <dbReference type="Proteomes" id="UP001555786"/>
    </source>
</evidence>
<gene>
    <name evidence="2" type="ORF">ABXS05_03295</name>
</gene>